<name>A0A9P7YB36_9HELO</name>
<dbReference type="AlphaFoldDB" id="A0A9P7YB36"/>
<proteinExistence type="predicted"/>
<evidence type="ECO:0000313" key="3">
    <source>
        <dbReference type="Proteomes" id="UP000824998"/>
    </source>
</evidence>
<reference evidence="2" key="1">
    <citation type="journal article" date="2021" name="IMA Fungus">
        <title>Genomic characterization of three marine fungi, including Emericellopsis atlantica sp. nov. with signatures of a generalist lifestyle and marine biomass degradation.</title>
        <authorList>
            <person name="Hagestad O.C."/>
            <person name="Hou L."/>
            <person name="Andersen J.H."/>
            <person name="Hansen E.H."/>
            <person name="Altermark B."/>
            <person name="Li C."/>
            <person name="Kuhnert E."/>
            <person name="Cox R.J."/>
            <person name="Crous P.W."/>
            <person name="Spatafora J.W."/>
            <person name="Lail K."/>
            <person name="Amirebrahimi M."/>
            <person name="Lipzen A."/>
            <person name="Pangilinan J."/>
            <person name="Andreopoulos W."/>
            <person name="Hayes R.D."/>
            <person name="Ng V."/>
            <person name="Grigoriev I.V."/>
            <person name="Jackson S.A."/>
            <person name="Sutton T.D.S."/>
            <person name="Dobson A.D.W."/>
            <person name="Rama T."/>
        </authorList>
    </citation>
    <scope>NUCLEOTIDE SEQUENCE</scope>
    <source>
        <strain evidence="2">TRa018bII</strain>
    </source>
</reference>
<evidence type="ECO:0000313" key="2">
    <source>
        <dbReference type="EMBL" id="KAG9230470.1"/>
    </source>
</evidence>
<accession>A0A9P7YB36</accession>
<comment type="caution">
    <text evidence="2">The sequence shown here is derived from an EMBL/GenBank/DDBJ whole genome shotgun (WGS) entry which is preliminary data.</text>
</comment>
<gene>
    <name evidence="2" type="ORF">BJ875DRAFT_154471</name>
</gene>
<organism evidence="2 3">
    <name type="scientific">Amylocarpus encephaloides</name>
    <dbReference type="NCBI Taxonomy" id="45428"/>
    <lineage>
        <taxon>Eukaryota</taxon>
        <taxon>Fungi</taxon>
        <taxon>Dikarya</taxon>
        <taxon>Ascomycota</taxon>
        <taxon>Pezizomycotina</taxon>
        <taxon>Leotiomycetes</taxon>
        <taxon>Helotiales</taxon>
        <taxon>Helotiales incertae sedis</taxon>
        <taxon>Amylocarpus</taxon>
    </lineage>
</organism>
<evidence type="ECO:0000256" key="1">
    <source>
        <dbReference type="SAM" id="MobiDB-lite"/>
    </source>
</evidence>
<feature type="region of interest" description="Disordered" evidence="1">
    <location>
        <begin position="139"/>
        <end position="187"/>
    </location>
</feature>
<dbReference type="EMBL" id="MU251670">
    <property type="protein sequence ID" value="KAG9230470.1"/>
    <property type="molecule type" value="Genomic_DNA"/>
</dbReference>
<sequence length="236" mass="25598">MPGIACSRSPKSTTPVNPVARSVASLIALSRIGRRYPAWGLGSLLSVSHSLSPRPRKYLLVCGSAKPRCDLLSRSLGPNDSLPTPCVVLTSYELYRQDRTVQHPGCTKGPFLSCPSHWSSSVTLASRACSTLVSRDSVVALPPPRPPAAPRRGHEGSDNEARREIGAGTSGGLDRRPSVWSKRPRARCQSQMGRYRAVGDDSARLLILTLSIRRTTMGTSTRSVSLTQLLAHWRAY</sequence>
<dbReference type="Proteomes" id="UP000824998">
    <property type="component" value="Unassembled WGS sequence"/>
</dbReference>
<protein>
    <submittedName>
        <fullName evidence="2">Uncharacterized protein</fullName>
    </submittedName>
</protein>
<keyword evidence="3" id="KW-1185">Reference proteome</keyword>
<feature type="compositionally biased region" description="Basic and acidic residues" evidence="1">
    <location>
        <begin position="152"/>
        <end position="165"/>
    </location>
</feature>